<feature type="binding site" evidence="11">
    <location>
        <position position="138"/>
    </location>
    <ligand>
        <name>NAD(+)</name>
        <dbReference type="ChEBI" id="CHEBI:57540"/>
    </ligand>
</feature>
<keyword evidence="11" id="KW-0464">Manganese</keyword>
<evidence type="ECO:0000256" key="11">
    <source>
        <dbReference type="HAMAP-Rule" id="MF_01588"/>
    </source>
</evidence>
<feature type="domain" description="BRCT" evidence="13">
    <location>
        <begin position="595"/>
        <end position="674"/>
    </location>
</feature>
<comment type="cofactor">
    <cofactor evidence="11">
        <name>Mg(2+)</name>
        <dbReference type="ChEBI" id="CHEBI:18420"/>
    </cofactor>
    <cofactor evidence="11">
        <name>Mn(2+)</name>
        <dbReference type="ChEBI" id="CHEBI:29035"/>
    </cofactor>
</comment>
<evidence type="ECO:0000256" key="3">
    <source>
        <dbReference type="ARBA" id="ARBA00022705"/>
    </source>
</evidence>
<evidence type="ECO:0000256" key="7">
    <source>
        <dbReference type="ARBA" id="ARBA00022842"/>
    </source>
</evidence>
<comment type="caution">
    <text evidence="11">Lacks conserved residue(s) required for the propagation of feature annotation.</text>
</comment>
<dbReference type="SUPFAM" id="SSF50249">
    <property type="entry name" value="Nucleic acid-binding proteins"/>
    <property type="match status" value="1"/>
</dbReference>
<dbReference type="SUPFAM" id="SSF47781">
    <property type="entry name" value="RuvA domain 2-like"/>
    <property type="match status" value="1"/>
</dbReference>
<feature type="binding site" evidence="11">
    <location>
        <position position="315"/>
    </location>
    <ligand>
        <name>NAD(+)</name>
        <dbReference type="ChEBI" id="CHEBI:57540"/>
    </ligand>
</feature>
<evidence type="ECO:0000256" key="8">
    <source>
        <dbReference type="ARBA" id="ARBA00023027"/>
    </source>
</evidence>
<dbReference type="Gene3D" id="6.20.10.30">
    <property type="match status" value="1"/>
</dbReference>
<evidence type="ECO:0000256" key="2">
    <source>
        <dbReference type="ARBA" id="ARBA00022598"/>
    </source>
</evidence>
<feature type="binding site" evidence="11">
    <location>
        <position position="409"/>
    </location>
    <ligand>
        <name>Zn(2+)</name>
        <dbReference type="ChEBI" id="CHEBI:29105"/>
    </ligand>
</feature>
<dbReference type="Pfam" id="PF01653">
    <property type="entry name" value="DNA_ligase_aden"/>
    <property type="match status" value="1"/>
</dbReference>
<dbReference type="HAMAP" id="MF_01588">
    <property type="entry name" value="DNA_ligase_A"/>
    <property type="match status" value="1"/>
</dbReference>
<dbReference type="SUPFAM" id="SSF52113">
    <property type="entry name" value="BRCT domain"/>
    <property type="match status" value="1"/>
</dbReference>
<evidence type="ECO:0000256" key="6">
    <source>
        <dbReference type="ARBA" id="ARBA00022833"/>
    </source>
</evidence>
<feature type="binding site" evidence="11">
    <location>
        <begin position="83"/>
        <end position="84"/>
    </location>
    <ligand>
        <name>NAD(+)</name>
        <dbReference type="ChEBI" id="CHEBI:57540"/>
    </ligand>
</feature>
<dbReference type="InterPro" id="IPR010994">
    <property type="entry name" value="RuvA_2-like"/>
</dbReference>
<comment type="function">
    <text evidence="1 11">DNA ligase that catalyzes the formation of phosphodiester linkages between 5'-phosphoryl and 3'-hydroxyl groups in double-stranded DNA using NAD as a coenzyme and as the energy source for the reaction. It is essential for DNA replication and repair of damaged DNA.</text>
</comment>
<dbReference type="GO" id="GO:0003911">
    <property type="term" value="F:DNA ligase (NAD+) activity"/>
    <property type="evidence" value="ECO:0007669"/>
    <property type="project" value="UniProtKB-EC"/>
</dbReference>
<accession>A0ABV8SNC9</accession>
<dbReference type="PROSITE" id="PS50172">
    <property type="entry name" value="BRCT"/>
    <property type="match status" value="1"/>
</dbReference>
<evidence type="ECO:0000256" key="1">
    <source>
        <dbReference type="ARBA" id="ARBA00004067"/>
    </source>
</evidence>
<protein>
    <recommendedName>
        <fullName evidence="11 12">DNA ligase</fullName>
        <ecNumber evidence="11 12">6.5.1.2</ecNumber>
    </recommendedName>
    <alternativeName>
        <fullName evidence="11">Polydeoxyribonucleotide synthase [NAD(+)]</fullName>
    </alternativeName>
</protein>
<dbReference type="Gene3D" id="1.10.150.20">
    <property type="entry name" value="5' to 3' exonuclease, C-terminal subdomain"/>
    <property type="match status" value="2"/>
</dbReference>
<evidence type="ECO:0000313" key="14">
    <source>
        <dbReference type="EMBL" id="MFC4308093.1"/>
    </source>
</evidence>
<dbReference type="InterPro" id="IPR003583">
    <property type="entry name" value="Hlx-hairpin-Hlx_DNA-bd_motif"/>
</dbReference>
<gene>
    <name evidence="11 14" type="primary">ligA</name>
    <name evidence="14" type="ORF">ACFPN2_03275</name>
</gene>
<feature type="binding site" evidence="11">
    <location>
        <position position="433"/>
    </location>
    <ligand>
        <name>Zn(2+)</name>
        <dbReference type="ChEBI" id="CHEBI:29105"/>
    </ligand>
</feature>
<dbReference type="InterPro" id="IPR001357">
    <property type="entry name" value="BRCT_dom"/>
</dbReference>
<dbReference type="InterPro" id="IPR013839">
    <property type="entry name" value="DNAligase_adenylation"/>
</dbReference>
<feature type="binding site" evidence="11">
    <location>
        <position position="412"/>
    </location>
    <ligand>
        <name>Zn(2+)</name>
        <dbReference type="ChEBI" id="CHEBI:29105"/>
    </ligand>
</feature>
<evidence type="ECO:0000256" key="10">
    <source>
        <dbReference type="ARBA" id="ARBA00034005"/>
    </source>
</evidence>
<comment type="similarity">
    <text evidence="11">Belongs to the NAD-dependent DNA ligase family. LigA subfamily.</text>
</comment>
<dbReference type="Proteomes" id="UP001595904">
    <property type="component" value="Unassembled WGS sequence"/>
</dbReference>
<name>A0ABV8SNC9_9GAMM</name>
<reference evidence="15" key="1">
    <citation type="journal article" date="2019" name="Int. J. Syst. Evol. Microbiol.">
        <title>The Global Catalogue of Microorganisms (GCM) 10K type strain sequencing project: providing services to taxonomists for standard genome sequencing and annotation.</title>
        <authorList>
            <consortium name="The Broad Institute Genomics Platform"/>
            <consortium name="The Broad Institute Genome Sequencing Center for Infectious Disease"/>
            <person name="Wu L."/>
            <person name="Ma J."/>
        </authorList>
    </citation>
    <scope>NUCLEOTIDE SEQUENCE [LARGE SCALE GENOMIC DNA]</scope>
    <source>
        <strain evidence="15">CGMCC 1.10759</strain>
    </source>
</reference>
<dbReference type="SMART" id="SM00292">
    <property type="entry name" value="BRCT"/>
    <property type="match status" value="1"/>
</dbReference>
<dbReference type="PIRSF" id="PIRSF001604">
    <property type="entry name" value="LigA"/>
    <property type="match status" value="1"/>
</dbReference>
<dbReference type="CDD" id="cd17748">
    <property type="entry name" value="BRCT_DNA_ligase_like"/>
    <property type="match status" value="1"/>
</dbReference>
<feature type="active site" description="N6-AMP-lysine intermediate" evidence="11">
    <location>
        <position position="117"/>
    </location>
</feature>
<dbReference type="CDD" id="cd00114">
    <property type="entry name" value="LIGANc"/>
    <property type="match status" value="1"/>
</dbReference>
<dbReference type="InterPro" id="IPR033136">
    <property type="entry name" value="DNA_ligase_CS"/>
</dbReference>
<keyword evidence="9 11" id="KW-0234">DNA repair</keyword>
<feature type="binding site" evidence="11">
    <location>
        <position position="174"/>
    </location>
    <ligand>
        <name>NAD(+)</name>
        <dbReference type="ChEBI" id="CHEBI:57540"/>
    </ligand>
</feature>
<dbReference type="PROSITE" id="PS01056">
    <property type="entry name" value="DNA_LIGASE_N2"/>
    <property type="match status" value="1"/>
</dbReference>
<keyword evidence="2 11" id="KW-0436">Ligase</keyword>
<keyword evidence="8 11" id="KW-0520">NAD</keyword>
<dbReference type="Pfam" id="PF00533">
    <property type="entry name" value="BRCT"/>
    <property type="match status" value="1"/>
</dbReference>
<dbReference type="Pfam" id="PF12826">
    <property type="entry name" value="HHH_2"/>
    <property type="match status" value="1"/>
</dbReference>
<dbReference type="NCBIfam" id="NF005932">
    <property type="entry name" value="PRK07956.1"/>
    <property type="match status" value="1"/>
</dbReference>
<dbReference type="Gene3D" id="3.40.50.10190">
    <property type="entry name" value="BRCT domain"/>
    <property type="match status" value="1"/>
</dbReference>
<dbReference type="InterPro" id="IPR018239">
    <property type="entry name" value="DNA_ligase_AS"/>
</dbReference>
<keyword evidence="5 11" id="KW-0227">DNA damage</keyword>
<dbReference type="PANTHER" id="PTHR23389">
    <property type="entry name" value="CHROMOSOME TRANSMISSION FIDELITY FACTOR 18"/>
    <property type="match status" value="1"/>
</dbReference>
<evidence type="ECO:0000256" key="12">
    <source>
        <dbReference type="RuleBase" id="RU000618"/>
    </source>
</evidence>
<feature type="binding site" evidence="11">
    <location>
        <begin position="34"/>
        <end position="38"/>
    </location>
    <ligand>
        <name>NAD(+)</name>
        <dbReference type="ChEBI" id="CHEBI:57540"/>
    </ligand>
</feature>
<dbReference type="Pfam" id="PF03120">
    <property type="entry name" value="OB_DNA_ligase"/>
    <property type="match status" value="1"/>
</dbReference>
<dbReference type="NCBIfam" id="TIGR00575">
    <property type="entry name" value="dnlj"/>
    <property type="match status" value="1"/>
</dbReference>
<dbReference type="InterPro" id="IPR004150">
    <property type="entry name" value="NAD_DNA_ligase_OB"/>
</dbReference>
<dbReference type="EC" id="6.5.1.2" evidence="11 12"/>
<dbReference type="SMART" id="SM00278">
    <property type="entry name" value="HhH1"/>
    <property type="match status" value="4"/>
</dbReference>
<dbReference type="Gene3D" id="2.40.50.140">
    <property type="entry name" value="Nucleic acid-binding proteins"/>
    <property type="match status" value="1"/>
</dbReference>
<feature type="binding site" evidence="11">
    <location>
        <position position="291"/>
    </location>
    <ligand>
        <name>NAD(+)</name>
        <dbReference type="ChEBI" id="CHEBI:57540"/>
    </ligand>
</feature>
<dbReference type="InterPro" id="IPR004149">
    <property type="entry name" value="Znf_DNAligase_C4"/>
</dbReference>
<dbReference type="SUPFAM" id="SSF56091">
    <property type="entry name" value="DNA ligase/mRNA capping enzyme, catalytic domain"/>
    <property type="match status" value="1"/>
</dbReference>
<dbReference type="RefSeq" id="WP_380594927.1">
    <property type="nucleotide sequence ID" value="NZ_JBHSDU010000001.1"/>
</dbReference>
<keyword evidence="15" id="KW-1185">Reference proteome</keyword>
<dbReference type="Gene3D" id="1.10.287.610">
    <property type="entry name" value="Helix hairpin bin"/>
    <property type="match status" value="1"/>
</dbReference>
<dbReference type="InterPro" id="IPR012340">
    <property type="entry name" value="NA-bd_OB-fold"/>
</dbReference>
<keyword evidence="7 11" id="KW-0460">Magnesium</keyword>
<evidence type="ECO:0000313" key="15">
    <source>
        <dbReference type="Proteomes" id="UP001595904"/>
    </source>
</evidence>
<keyword evidence="6 11" id="KW-0862">Zinc</keyword>
<evidence type="ECO:0000256" key="4">
    <source>
        <dbReference type="ARBA" id="ARBA00022723"/>
    </source>
</evidence>
<dbReference type="Pfam" id="PF14520">
    <property type="entry name" value="HHH_5"/>
    <property type="match status" value="1"/>
</dbReference>
<feature type="binding site" evidence="11">
    <location>
        <position position="115"/>
    </location>
    <ligand>
        <name>NAD(+)</name>
        <dbReference type="ChEBI" id="CHEBI:57540"/>
    </ligand>
</feature>
<dbReference type="PROSITE" id="PS01055">
    <property type="entry name" value="DNA_LIGASE_N1"/>
    <property type="match status" value="1"/>
</dbReference>
<dbReference type="Pfam" id="PF03119">
    <property type="entry name" value="DNA_ligase_ZBD"/>
    <property type="match status" value="1"/>
</dbReference>
<dbReference type="InterPro" id="IPR041663">
    <property type="entry name" value="DisA/LigA_HHH"/>
</dbReference>
<dbReference type="InterPro" id="IPR013840">
    <property type="entry name" value="DNAligase_N"/>
</dbReference>
<dbReference type="Gene3D" id="3.30.470.30">
    <property type="entry name" value="DNA ligase/mRNA capping enzyme"/>
    <property type="match status" value="1"/>
</dbReference>
<dbReference type="InterPro" id="IPR036420">
    <property type="entry name" value="BRCT_dom_sf"/>
</dbReference>
<organism evidence="14 15">
    <name type="scientific">Steroidobacter flavus</name>
    <dbReference type="NCBI Taxonomy" id="1842136"/>
    <lineage>
        <taxon>Bacteria</taxon>
        <taxon>Pseudomonadati</taxon>
        <taxon>Pseudomonadota</taxon>
        <taxon>Gammaproteobacteria</taxon>
        <taxon>Steroidobacterales</taxon>
        <taxon>Steroidobacteraceae</taxon>
        <taxon>Steroidobacter</taxon>
    </lineage>
</organism>
<dbReference type="InterPro" id="IPR001679">
    <property type="entry name" value="DNA_ligase"/>
</dbReference>
<sequence length="674" mass="74245">MTKPSPAARAVDLRRQLEHHNYRYHVLDDPEVSDAEYDRLLNELKQIETDNPDLITPDSPTQRVGATPVSELQEAVHTTPMLSLDNAFTDDDLINFDRRVRERLETDKVIEYVAEPKLDGLAMSFRYENGKLVRAATRGDGMKGEDVTHNVRTIKAVPTQLRGKAPDVIDVRGEVFMTLAGFKAMNQRALEKGEKVFVNPRNAAAGTMRQLDPRLAASRPLDVFFYAVGEHGNWKLPATHSEVLEQLREWNLKVSPLTKVVQGAEGCLEYYRDIGEKRSSLKYEIDGVVYKVNRFAQQRELGFVSRAPRWAIAHKFPAHEENTIVRDVEFQVGRTGALTPVARLEPVFVGGVTVSNATLHNMDEVERKDVRIGDTVVIRRAGDVIPEVVKVVLERRPENAEKVKLPEKCPICDSAVEREEGEAVARCTGSLSCAAQLKGALLHFAGRRAMDVDGLGEKIVDQLIDGESPLVKSPADLYKLTVEQFAGLERLGEKSAKNLVDALEKSKKTTLARFLYALGIRDVGESTATALANHFGSIEALQEANEAGIQEVPDVGPVVAAHVYTFFQQPHNREVIQALRERGVHWPVQKARAAPTEGPLTGKTFVLTGTLESMSRDDAGDRITALGGKVTGSVSKKTSYVVAGAEAGSKLTKAQELGVEILDEAAFLKLLAGE</sequence>
<evidence type="ECO:0000259" key="13">
    <source>
        <dbReference type="PROSITE" id="PS50172"/>
    </source>
</evidence>
<comment type="catalytic activity">
    <reaction evidence="10 11 12">
        <text>NAD(+) + (deoxyribonucleotide)n-3'-hydroxyl + 5'-phospho-(deoxyribonucleotide)m = (deoxyribonucleotide)n+m + AMP + beta-nicotinamide D-nucleotide.</text>
        <dbReference type="EC" id="6.5.1.2"/>
    </reaction>
</comment>
<proteinExistence type="inferred from homology"/>
<keyword evidence="3 11" id="KW-0235">DNA replication</keyword>
<dbReference type="SMART" id="SM00532">
    <property type="entry name" value="LIGANc"/>
    <property type="match status" value="1"/>
</dbReference>
<comment type="caution">
    <text evidence="14">The sequence shown here is derived from an EMBL/GenBank/DDBJ whole genome shotgun (WGS) entry which is preliminary data.</text>
</comment>
<evidence type="ECO:0000256" key="9">
    <source>
        <dbReference type="ARBA" id="ARBA00023204"/>
    </source>
</evidence>
<evidence type="ECO:0000256" key="5">
    <source>
        <dbReference type="ARBA" id="ARBA00022763"/>
    </source>
</evidence>
<keyword evidence="4 11" id="KW-0479">Metal-binding</keyword>
<dbReference type="PANTHER" id="PTHR23389:SF9">
    <property type="entry name" value="DNA LIGASE"/>
    <property type="match status" value="1"/>
</dbReference>
<dbReference type="EMBL" id="JBHSDU010000001">
    <property type="protein sequence ID" value="MFC4308093.1"/>
    <property type="molecule type" value="Genomic_DNA"/>
</dbReference>